<proteinExistence type="inferred from homology"/>
<keyword evidence="4" id="KW-0963">Cytoplasm</keyword>
<evidence type="ECO:0000256" key="6">
    <source>
        <dbReference type="ARBA" id="ARBA00022927"/>
    </source>
</evidence>
<dbReference type="AlphaFoldDB" id="A0A0D9Y4U8"/>
<evidence type="ECO:0000256" key="5">
    <source>
        <dbReference type="ARBA" id="ARBA00022786"/>
    </source>
</evidence>
<evidence type="ECO:0000256" key="3">
    <source>
        <dbReference type="ARBA" id="ARBA00022448"/>
    </source>
</evidence>
<comment type="similarity">
    <text evidence="2">Belongs to the ATG3 family.</text>
</comment>
<protein>
    <submittedName>
        <fullName evidence="9">Autophagy-related protein 3</fullName>
    </submittedName>
</protein>
<keyword evidence="3" id="KW-0813">Transport</keyword>
<keyword evidence="7" id="KW-0072">Autophagy</keyword>
<dbReference type="Pfam" id="PF03987">
    <property type="entry name" value="Autophagy_act_C"/>
    <property type="match status" value="1"/>
</dbReference>
<feature type="compositionally biased region" description="Basic and acidic residues" evidence="8">
    <location>
        <begin position="1"/>
        <end position="14"/>
    </location>
</feature>
<reference evidence="9" key="3">
    <citation type="submission" date="2018-05" db="EMBL/GenBank/DDBJ databases">
        <title>OgluRS3 (Oryza glumaepatula Reference Sequence Version 3).</title>
        <authorList>
            <person name="Zhang J."/>
            <person name="Kudrna D."/>
            <person name="Lee S."/>
            <person name="Talag J."/>
            <person name="Welchert J."/>
            <person name="Wing R.A."/>
        </authorList>
    </citation>
    <scope>NUCLEOTIDE SEQUENCE [LARGE SCALE GENOMIC DNA]</scope>
</reference>
<keyword evidence="5" id="KW-0833">Ubl conjugation pathway</keyword>
<dbReference type="GO" id="GO:0000422">
    <property type="term" value="P:autophagy of mitochondrion"/>
    <property type="evidence" value="ECO:0007669"/>
    <property type="project" value="TreeGrafter"/>
</dbReference>
<keyword evidence="6" id="KW-0653">Protein transport</keyword>
<evidence type="ECO:0000256" key="2">
    <source>
        <dbReference type="ARBA" id="ARBA00007683"/>
    </source>
</evidence>
<dbReference type="GO" id="GO:0061723">
    <property type="term" value="P:glycophagy"/>
    <property type="evidence" value="ECO:0007669"/>
    <property type="project" value="TreeGrafter"/>
</dbReference>
<dbReference type="GO" id="GO:0019776">
    <property type="term" value="F:Atg8-family ligase activity"/>
    <property type="evidence" value="ECO:0007669"/>
    <property type="project" value="TreeGrafter"/>
</dbReference>
<dbReference type="Proteomes" id="UP000026961">
    <property type="component" value="Chromosome 1"/>
</dbReference>
<comment type="subcellular location">
    <subcellularLocation>
        <location evidence="1">Cytoplasm</location>
    </subcellularLocation>
</comment>
<name>A0A0D9Y4U8_9ORYZ</name>
<dbReference type="PANTHER" id="PTHR12866">
    <property type="entry name" value="UBIQUITIN-LIKE-CONJUGATING ENZYME ATG3"/>
    <property type="match status" value="1"/>
</dbReference>
<reference evidence="9" key="2">
    <citation type="submission" date="2015-04" db="UniProtKB">
        <authorList>
            <consortium name="EnsemblPlants"/>
        </authorList>
    </citation>
    <scope>IDENTIFICATION</scope>
</reference>
<evidence type="ECO:0000256" key="8">
    <source>
        <dbReference type="SAM" id="MobiDB-lite"/>
    </source>
</evidence>
<evidence type="ECO:0000256" key="7">
    <source>
        <dbReference type="ARBA" id="ARBA00023006"/>
    </source>
</evidence>
<reference evidence="9" key="1">
    <citation type="submission" date="2013-08" db="EMBL/GenBank/DDBJ databases">
        <title>Oryza genome evolution.</title>
        <authorList>
            <person name="Wing R.A."/>
            <person name="Panaud O."/>
            <person name="Oliveira A.C."/>
        </authorList>
    </citation>
    <scope>NUCLEOTIDE SEQUENCE</scope>
</reference>
<sequence>MEAGDGGDRGRGESKPSPASSRMQVKQKVYELYKGTVERVTGPRTVSAFLDKGVLSVPEFILAGDNLVSKCPTWSCSLLPSVAPPQLLGLGLGGVSSIPLCREAGDPSKRKPYLPPDKQFLVTRNVPCLRRAVSLEEEYDAAGAEVVLGDDEDGEGWLATHGVQASKQEEEEDIPSMDTLDIGKTEGIKSIPSYFSAGKKAEEEEEDIPDMDTYEDSGNDSVATAQPSYFVAEEPEDDNILRTRTYDVSITYDKYYQTPRVWLTGYDESRMPLKPELVTIEDHPHLSAGKHASVHPCKHAAVMKKIIDVLMSRGVEPEVDNLWPQSYPLLNMTTLWTSIWAAQADDLLIEGKGKIL</sequence>
<dbReference type="GO" id="GO:0044804">
    <property type="term" value="P:nucleophagy"/>
    <property type="evidence" value="ECO:0007669"/>
    <property type="project" value="TreeGrafter"/>
</dbReference>
<dbReference type="GO" id="GO:0015031">
    <property type="term" value="P:protein transport"/>
    <property type="evidence" value="ECO:0007669"/>
    <property type="project" value="UniProtKB-KW"/>
</dbReference>
<organism evidence="9">
    <name type="scientific">Oryza glumipatula</name>
    <dbReference type="NCBI Taxonomy" id="40148"/>
    <lineage>
        <taxon>Eukaryota</taxon>
        <taxon>Viridiplantae</taxon>
        <taxon>Streptophyta</taxon>
        <taxon>Embryophyta</taxon>
        <taxon>Tracheophyta</taxon>
        <taxon>Spermatophyta</taxon>
        <taxon>Magnoliopsida</taxon>
        <taxon>Liliopsida</taxon>
        <taxon>Poales</taxon>
        <taxon>Poaceae</taxon>
        <taxon>BOP clade</taxon>
        <taxon>Oryzoideae</taxon>
        <taxon>Oryzeae</taxon>
        <taxon>Oryzinae</taxon>
        <taxon>Oryza</taxon>
    </lineage>
</organism>
<keyword evidence="10" id="KW-1185">Reference proteome</keyword>
<dbReference type="GO" id="GO:0000407">
    <property type="term" value="C:phagophore assembly site"/>
    <property type="evidence" value="ECO:0007669"/>
    <property type="project" value="TreeGrafter"/>
</dbReference>
<evidence type="ECO:0000313" key="10">
    <source>
        <dbReference type="Proteomes" id="UP000026961"/>
    </source>
</evidence>
<dbReference type="GO" id="GO:0000045">
    <property type="term" value="P:autophagosome assembly"/>
    <property type="evidence" value="ECO:0007669"/>
    <property type="project" value="TreeGrafter"/>
</dbReference>
<dbReference type="Gramene" id="OGLUM01G07370.6">
    <property type="protein sequence ID" value="OGLUM01G07370.6"/>
    <property type="gene ID" value="OGLUM01G07370"/>
</dbReference>
<feature type="region of interest" description="Disordered" evidence="8">
    <location>
        <begin position="1"/>
        <end position="25"/>
    </location>
</feature>
<evidence type="ECO:0000256" key="1">
    <source>
        <dbReference type="ARBA" id="ARBA00004496"/>
    </source>
</evidence>
<evidence type="ECO:0000256" key="4">
    <source>
        <dbReference type="ARBA" id="ARBA00022490"/>
    </source>
</evidence>
<dbReference type="PANTHER" id="PTHR12866:SF2">
    <property type="entry name" value="UBIQUITIN-LIKE-CONJUGATING ENZYME ATG3"/>
    <property type="match status" value="1"/>
</dbReference>
<dbReference type="GO" id="GO:0005829">
    <property type="term" value="C:cytosol"/>
    <property type="evidence" value="ECO:0007669"/>
    <property type="project" value="TreeGrafter"/>
</dbReference>
<accession>A0A0D9Y4U8</accession>
<evidence type="ECO:0000313" key="9">
    <source>
        <dbReference type="EnsemblPlants" id="OGLUM01G07370.6"/>
    </source>
</evidence>
<dbReference type="EnsemblPlants" id="OGLUM01G07370.6">
    <property type="protein sequence ID" value="OGLUM01G07370.6"/>
    <property type="gene ID" value="OGLUM01G07370"/>
</dbReference>
<dbReference type="InterPro" id="IPR007135">
    <property type="entry name" value="Atg3/Atg10"/>
</dbReference>